<dbReference type="InterPro" id="IPR036397">
    <property type="entry name" value="RNaseH_sf"/>
</dbReference>
<sequence>MTFTRKPGSRRPGQTSCREDHHIVRNARLQPTASSAAIHAQLVPSLGAPVSSRTIRRHLTEGQLGSCAHYVVYSDETRVNLSSDDKRVHVWRPRSDRLNPAFALQRPTSPTAGVMAWGAIAYNTRSPLVLIRGTMTAQWYVHDILQPHVLSLMQRL</sequence>
<dbReference type="GO" id="GO:0003676">
    <property type="term" value="F:nucleic acid binding"/>
    <property type="evidence" value="ECO:0007669"/>
    <property type="project" value="InterPro"/>
</dbReference>
<dbReference type="Proteomes" id="UP000887159">
    <property type="component" value="Unassembled WGS sequence"/>
</dbReference>
<gene>
    <name evidence="2" type="primary">X975_05572</name>
    <name evidence="1" type="ORF">TNCV_1503321</name>
    <name evidence="2" type="ORF">TNCV_1503331</name>
</gene>
<dbReference type="EMBL" id="BMAU01021203">
    <property type="protein sequence ID" value="GFX98755.1"/>
    <property type="molecule type" value="Genomic_DNA"/>
</dbReference>
<dbReference type="Gene3D" id="3.30.420.10">
    <property type="entry name" value="Ribonuclease H-like superfamily/Ribonuclease H"/>
    <property type="match status" value="1"/>
</dbReference>
<name>A0A8X6RNH7_TRICX</name>
<dbReference type="EMBL" id="BMAU01021203">
    <property type="protein sequence ID" value="GFX98756.1"/>
    <property type="molecule type" value="Genomic_DNA"/>
</dbReference>
<proteinExistence type="predicted"/>
<protein>
    <submittedName>
        <fullName evidence="2">Transposable element Tcb2 transposase</fullName>
    </submittedName>
</protein>
<evidence type="ECO:0000313" key="2">
    <source>
        <dbReference type="EMBL" id="GFX98756.1"/>
    </source>
</evidence>
<comment type="caution">
    <text evidence="2">The sequence shown here is derived from an EMBL/GenBank/DDBJ whole genome shotgun (WGS) entry which is preliminary data.</text>
</comment>
<evidence type="ECO:0000313" key="1">
    <source>
        <dbReference type="EMBL" id="GFX98755.1"/>
    </source>
</evidence>
<accession>A0A8X6RNH7</accession>
<keyword evidence="3" id="KW-1185">Reference proteome</keyword>
<reference evidence="2" key="1">
    <citation type="submission" date="2020-08" db="EMBL/GenBank/DDBJ databases">
        <title>Multicomponent nature underlies the extraordinary mechanical properties of spider dragline silk.</title>
        <authorList>
            <person name="Kono N."/>
            <person name="Nakamura H."/>
            <person name="Mori M."/>
            <person name="Yoshida Y."/>
            <person name="Ohtoshi R."/>
            <person name="Malay A.D."/>
            <person name="Moran D.A.P."/>
            <person name="Tomita M."/>
            <person name="Numata K."/>
            <person name="Arakawa K."/>
        </authorList>
    </citation>
    <scope>NUCLEOTIDE SEQUENCE</scope>
</reference>
<organism evidence="2 3">
    <name type="scientific">Trichonephila clavipes</name>
    <name type="common">Golden silk orbweaver</name>
    <name type="synonym">Nephila clavipes</name>
    <dbReference type="NCBI Taxonomy" id="2585209"/>
    <lineage>
        <taxon>Eukaryota</taxon>
        <taxon>Metazoa</taxon>
        <taxon>Ecdysozoa</taxon>
        <taxon>Arthropoda</taxon>
        <taxon>Chelicerata</taxon>
        <taxon>Arachnida</taxon>
        <taxon>Araneae</taxon>
        <taxon>Araneomorphae</taxon>
        <taxon>Entelegynae</taxon>
        <taxon>Araneoidea</taxon>
        <taxon>Nephilidae</taxon>
        <taxon>Trichonephila</taxon>
    </lineage>
</organism>
<evidence type="ECO:0000313" key="3">
    <source>
        <dbReference type="Proteomes" id="UP000887159"/>
    </source>
</evidence>
<dbReference type="AlphaFoldDB" id="A0A8X6RNH7"/>